<dbReference type="Proteomes" id="UP000004690">
    <property type="component" value="Unassembled WGS sequence"/>
</dbReference>
<feature type="region of interest" description="Disordered" evidence="1">
    <location>
        <begin position="30"/>
        <end position="51"/>
    </location>
</feature>
<name>I3C750_9FLAO</name>
<organism evidence="3 4">
    <name type="scientific">Galbibacter orientalis DSM 19592</name>
    <dbReference type="NCBI Taxonomy" id="926559"/>
    <lineage>
        <taxon>Bacteria</taxon>
        <taxon>Pseudomonadati</taxon>
        <taxon>Bacteroidota</taxon>
        <taxon>Flavobacteriia</taxon>
        <taxon>Flavobacteriales</taxon>
        <taxon>Flavobacteriaceae</taxon>
        <taxon>Galbibacter</taxon>
    </lineage>
</organism>
<dbReference type="EMBL" id="JH651379">
    <property type="protein sequence ID" value="EIJ39443.1"/>
    <property type="molecule type" value="Genomic_DNA"/>
</dbReference>
<gene>
    <name evidence="3" type="ORF">JoomaDRAFT_2464</name>
</gene>
<evidence type="ECO:0000313" key="4">
    <source>
        <dbReference type="Proteomes" id="UP000004690"/>
    </source>
</evidence>
<dbReference type="HOGENOM" id="CLU_3099751_0_0_10"/>
<keyword evidence="2" id="KW-0812">Transmembrane</keyword>
<feature type="transmembrane region" description="Helical" evidence="2">
    <location>
        <begin position="6"/>
        <end position="22"/>
    </location>
</feature>
<evidence type="ECO:0000256" key="2">
    <source>
        <dbReference type="SAM" id="Phobius"/>
    </source>
</evidence>
<evidence type="ECO:0000256" key="1">
    <source>
        <dbReference type="SAM" id="MobiDB-lite"/>
    </source>
</evidence>
<sequence length="51" mass="6359">METNIIWIVVMAVLFIFVWLNNKRNMKNKRERRNNRFEDRYASKKNKNLES</sequence>
<evidence type="ECO:0000313" key="3">
    <source>
        <dbReference type="EMBL" id="EIJ39443.1"/>
    </source>
</evidence>
<feature type="compositionally biased region" description="Basic and acidic residues" evidence="1">
    <location>
        <begin position="34"/>
        <end position="51"/>
    </location>
</feature>
<proteinExistence type="predicted"/>
<keyword evidence="2" id="KW-1133">Transmembrane helix</keyword>
<dbReference type="STRING" id="926559.JoomaDRAFT_2464"/>
<keyword evidence="2" id="KW-0472">Membrane</keyword>
<accession>I3C750</accession>
<protein>
    <submittedName>
        <fullName evidence="3">Uncharacterized protein</fullName>
    </submittedName>
</protein>
<dbReference type="AlphaFoldDB" id="I3C750"/>
<reference evidence="3 4" key="1">
    <citation type="submission" date="2012-02" db="EMBL/GenBank/DDBJ databases">
        <title>Improved High-Quality Draft genome of Joostella marina DSM 19592.</title>
        <authorList>
            <consortium name="US DOE Joint Genome Institute (JGI-PGF)"/>
            <person name="Lucas S."/>
            <person name="Copeland A."/>
            <person name="Lapidus A."/>
            <person name="Bruce D."/>
            <person name="Goodwin L."/>
            <person name="Pitluck S."/>
            <person name="Peters L."/>
            <person name="Chertkov O."/>
            <person name="Ovchinnikova G."/>
            <person name="Kyrpides N."/>
            <person name="Mavromatis K."/>
            <person name="Detter J.C."/>
            <person name="Han C."/>
            <person name="Land M."/>
            <person name="Hauser L."/>
            <person name="Markowitz V."/>
            <person name="Cheng J.-F."/>
            <person name="Hugenholtz P."/>
            <person name="Woyke T."/>
            <person name="Wu D."/>
            <person name="Tindall B."/>
            <person name="Brambilla E."/>
            <person name="Klenk H.-P."/>
            <person name="Eisen J.A."/>
        </authorList>
    </citation>
    <scope>NUCLEOTIDE SEQUENCE [LARGE SCALE GENOMIC DNA]</scope>
    <source>
        <strain evidence="3 4">DSM 19592</strain>
    </source>
</reference>
<keyword evidence="4" id="KW-1185">Reference proteome</keyword>